<dbReference type="PANTHER" id="PTHR35394:SF5">
    <property type="entry name" value="DUF3176 DOMAIN-CONTAINING PROTEIN"/>
    <property type="match status" value="1"/>
</dbReference>
<feature type="transmembrane region" description="Helical" evidence="1">
    <location>
        <begin position="96"/>
        <end position="119"/>
    </location>
</feature>
<dbReference type="Proteomes" id="UP000247233">
    <property type="component" value="Unassembled WGS sequence"/>
</dbReference>
<reference evidence="2 3" key="1">
    <citation type="submission" date="2016-12" db="EMBL/GenBank/DDBJ databases">
        <title>The genomes of Aspergillus section Nigri reveals drivers in fungal speciation.</title>
        <authorList>
            <consortium name="DOE Joint Genome Institute"/>
            <person name="Vesth T.C."/>
            <person name="Nybo J."/>
            <person name="Theobald S."/>
            <person name="Brandl J."/>
            <person name="Frisvad J.C."/>
            <person name="Nielsen K.F."/>
            <person name="Lyhne E.K."/>
            <person name="Kogle M.E."/>
            <person name="Kuo A."/>
            <person name="Riley R."/>
            <person name="Clum A."/>
            <person name="Nolan M."/>
            <person name="Lipzen A."/>
            <person name="Salamov A."/>
            <person name="Henrissat B."/>
            <person name="Wiebenga A."/>
            <person name="De Vries R.P."/>
            <person name="Grigoriev I.V."/>
            <person name="Mortensen U.H."/>
            <person name="Andersen M.R."/>
            <person name="Baker S.E."/>
        </authorList>
    </citation>
    <scope>NUCLEOTIDE SEQUENCE [LARGE SCALE GENOMIC DNA]</scope>
    <source>
        <strain evidence="2 3">CBS 117.55</strain>
    </source>
</reference>
<sequence length="591" mass="65351">MKMSRALISYSNVNLKDDTEMTEVHNQDHFSQLLDPKDHRRMRKYTCTTLVQDTWLLEIVAMIFSSASFCAIVALLRVYDQQPSPNLAYGLTLNTMVAITAAASRSALVFVLASSLGQLKWSWFHRREKPLAEMQSFGNASRGPLGSISMLVEHRASSTASPRAIVIFLALAFDSSIQQVISYAIREVDSTSEHASTRQAPYFLPGLNQSLYTGYLNAGLWISDFVSDPTCPTFNCTWSAFRSVDFAATVPMEQEFDCAIELDHGASGDVPIDYWDREIAAFIPQDILWAVNFHQSAKTYIDVVDPLAICDCKSVQECALSICLQTYNVSMLSGNVSIQTTSVEYGNMFQLSTGDGEYGESYFDCWKLNSSNSLNLTALPSGDLVDVASFAFCPASPSLFDIAQGIVDEPIFGYSYITYSLQNETCSPSDTGVTTSYPDIIRRIINTGLEKVLTNIAAALTKFSLEISPKTVTGTAMIPKSYVVVSWPWLSLPATLLLAGLAFWFPTVLVNRHQRCILWKSSILLAFYHGTHLDLEASSDDGATMSGIEHTVQSVNVRLELDAMNRLLLRKQSNALPTSPNDQRNHADLQS</sequence>
<dbReference type="RefSeq" id="XP_025394615.1">
    <property type="nucleotide sequence ID" value="XM_025545576.1"/>
</dbReference>
<evidence type="ECO:0000256" key="1">
    <source>
        <dbReference type="SAM" id="Phobius"/>
    </source>
</evidence>
<protein>
    <submittedName>
        <fullName evidence="2">Uncharacterized protein</fullName>
    </submittedName>
</protein>
<dbReference type="STRING" id="1448321.A0A317UW89"/>
<evidence type="ECO:0000313" key="3">
    <source>
        <dbReference type="Proteomes" id="UP000247233"/>
    </source>
</evidence>
<keyword evidence="1" id="KW-0472">Membrane</keyword>
<dbReference type="OrthoDB" id="5376804at2759"/>
<keyword evidence="1" id="KW-0812">Transmembrane</keyword>
<comment type="caution">
    <text evidence="2">The sequence shown here is derived from an EMBL/GenBank/DDBJ whole genome shotgun (WGS) entry which is preliminary data.</text>
</comment>
<name>A0A317UW89_9EURO</name>
<dbReference type="AlphaFoldDB" id="A0A317UW89"/>
<dbReference type="EMBL" id="MSFL01000049">
    <property type="protein sequence ID" value="PWY65726.1"/>
    <property type="molecule type" value="Genomic_DNA"/>
</dbReference>
<dbReference type="InterPro" id="IPR021514">
    <property type="entry name" value="DUF3176"/>
</dbReference>
<proteinExistence type="predicted"/>
<dbReference type="VEuPathDB" id="FungiDB:BO70DRAFT_383256"/>
<feature type="transmembrane region" description="Helical" evidence="1">
    <location>
        <begin position="487"/>
        <end position="510"/>
    </location>
</feature>
<keyword evidence="1" id="KW-1133">Transmembrane helix</keyword>
<organism evidence="2 3">
    <name type="scientific">Aspergillus heteromorphus CBS 117.55</name>
    <dbReference type="NCBI Taxonomy" id="1448321"/>
    <lineage>
        <taxon>Eukaryota</taxon>
        <taxon>Fungi</taxon>
        <taxon>Dikarya</taxon>
        <taxon>Ascomycota</taxon>
        <taxon>Pezizomycotina</taxon>
        <taxon>Eurotiomycetes</taxon>
        <taxon>Eurotiomycetidae</taxon>
        <taxon>Eurotiales</taxon>
        <taxon>Aspergillaceae</taxon>
        <taxon>Aspergillus</taxon>
        <taxon>Aspergillus subgen. Circumdati</taxon>
    </lineage>
</organism>
<dbReference type="GeneID" id="37067813"/>
<evidence type="ECO:0000313" key="2">
    <source>
        <dbReference type="EMBL" id="PWY65726.1"/>
    </source>
</evidence>
<accession>A0A317UW89</accession>
<keyword evidence="3" id="KW-1185">Reference proteome</keyword>
<dbReference type="Pfam" id="PF11374">
    <property type="entry name" value="DUF3176"/>
    <property type="match status" value="1"/>
</dbReference>
<dbReference type="PANTHER" id="PTHR35394">
    <property type="entry name" value="DUF3176 DOMAIN-CONTAINING PROTEIN"/>
    <property type="match status" value="1"/>
</dbReference>
<feature type="transmembrane region" description="Helical" evidence="1">
    <location>
        <begin position="50"/>
        <end position="76"/>
    </location>
</feature>
<gene>
    <name evidence="2" type="ORF">BO70DRAFT_383256</name>
</gene>